<reference evidence="2 3" key="1">
    <citation type="submission" date="2020-08" db="EMBL/GenBank/DDBJ databases">
        <title>Genome sequence of Pedobacter roseus KACC 11594T.</title>
        <authorList>
            <person name="Hyun D.-W."/>
            <person name="Bae J.-W."/>
        </authorList>
    </citation>
    <scope>NUCLEOTIDE SEQUENCE [LARGE SCALE GENOMIC DNA]</scope>
    <source>
        <strain evidence="2 3">KACC 11594</strain>
    </source>
</reference>
<gene>
    <name evidence="2" type="ORF">H9L23_07820</name>
</gene>
<keyword evidence="3" id="KW-1185">Reference proteome</keyword>
<protein>
    <recommendedName>
        <fullName evidence="4">DUF3575 domain-containing protein</fullName>
    </recommendedName>
</protein>
<dbReference type="EMBL" id="CP060723">
    <property type="protein sequence ID" value="QNN43977.1"/>
    <property type="molecule type" value="Genomic_DNA"/>
</dbReference>
<dbReference type="AlphaFoldDB" id="A0A7G9QKV2"/>
<evidence type="ECO:0008006" key="4">
    <source>
        <dbReference type="Google" id="ProtNLM"/>
    </source>
</evidence>
<evidence type="ECO:0000256" key="1">
    <source>
        <dbReference type="SAM" id="SignalP"/>
    </source>
</evidence>
<dbReference type="KEGG" id="proe:H9L23_07820"/>
<feature type="signal peptide" evidence="1">
    <location>
        <begin position="1"/>
        <end position="19"/>
    </location>
</feature>
<keyword evidence="1" id="KW-0732">Signal</keyword>
<proteinExistence type="predicted"/>
<name>A0A7G9QKV2_9SPHI</name>
<feature type="chain" id="PRO_5028928935" description="DUF3575 domain-containing protein" evidence="1">
    <location>
        <begin position="20"/>
        <end position="529"/>
    </location>
</feature>
<evidence type="ECO:0000313" key="3">
    <source>
        <dbReference type="Proteomes" id="UP000515806"/>
    </source>
</evidence>
<organism evidence="2 3">
    <name type="scientific">Pedobacter roseus</name>
    <dbReference type="NCBI Taxonomy" id="336820"/>
    <lineage>
        <taxon>Bacteria</taxon>
        <taxon>Pseudomonadati</taxon>
        <taxon>Bacteroidota</taxon>
        <taxon>Sphingobacteriia</taxon>
        <taxon>Sphingobacteriales</taxon>
        <taxon>Sphingobacteriaceae</taxon>
        <taxon>Pedobacter</taxon>
    </lineage>
</organism>
<accession>A0A7G9QKV2</accession>
<dbReference type="Proteomes" id="UP000515806">
    <property type="component" value="Chromosome"/>
</dbReference>
<evidence type="ECO:0000313" key="2">
    <source>
        <dbReference type="EMBL" id="QNN43977.1"/>
    </source>
</evidence>
<sequence>MKHLILCGTLCLATLSAVAQTVEYKNLDFKKDTSQINTLKIKTGSRLGLKISNINKKLYTINNAVTQTSYNETAPGLFDLFSKAKLPGENAASSGFKSEEFKLFTPTQISDAKLPAPVAKKLTELADLYVRNADTLNSNDMRLIAFGETYKEVRNVLRYQMILKGLQNDCDKPFTQLRTQVYDETKKAFLTSTMADEDRNLLETPDYAIIPGVLERYFDKLIETDMRPAYKELSSAFALSKREQLGKNVTKAAALITELIGLIEKEKKTTEPAKEILKTLKGERDNSKLSRLYKDNMEHYTKTDITKLSSDMEAFNATARFEVINDFKYFNEGNWTYIVDPQPIEDDLTVITVNIKAKESVTCSQLMRSYVYKVRPKGGLKIDFSTGLFINYGGNDFKDQTYRYDPIEGNTTQQKIVKNDAKNAIFPSVGALMHIYRRTASDVKLAGAFGLSTRDLERINYHAGASLIFGTSKRFILSAGATLTKATLIADKYQDGQVIDKAGAPETIPTSSFSRFGFFGAFTYNLSAK</sequence>
<dbReference type="RefSeq" id="WP_187594432.1">
    <property type="nucleotide sequence ID" value="NZ_CP060723.1"/>
</dbReference>